<feature type="region of interest" description="Disordered" evidence="1">
    <location>
        <begin position="1"/>
        <end position="28"/>
    </location>
</feature>
<gene>
    <name evidence="2" type="ORF">L207DRAFT_591466</name>
</gene>
<accession>A0A2J6QZ20</accession>
<feature type="compositionally biased region" description="Acidic residues" evidence="1">
    <location>
        <begin position="196"/>
        <end position="207"/>
    </location>
</feature>
<proteinExistence type="predicted"/>
<evidence type="ECO:0008006" key="4">
    <source>
        <dbReference type="Google" id="ProtNLM"/>
    </source>
</evidence>
<reference evidence="2 3" key="1">
    <citation type="submission" date="2016-04" db="EMBL/GenBank/DDBJ databases">
        <title>A degradative enzymes factory behind the ericoid mycorrhizal symbiosis.</title>
        <authorList>
            <consortium name="DOE Joint Genome Institute"/>
            <person name="Martino E."/>
            <person name="Morin E."/>
            <person name="Grelet G."/>
            <person name="Kuo A."/>
            <person name="Kohler A."/>
            <person name="Daghino S."/>
            <person name="Barry K."/>
            <person name="Choi C."/>
            <person name="Cichocki N."/>
            <person name="Clum A."/>
            <person name="Copeland A."/>
            <person name="Hainaut M."/>
            <person name="Haridas S."/>
            <person name="Labutti K."/>
            <person name="Lindquist E."/>
            <person name="Lipzen A."/>
            <person name="Khouja H.-R."/>
            <person name="Murat C."/>
            <person name="Ohm R."/>
            <person name="Olson A."/>
            <person name="Spatafora J."/>
            <person name="Veneault-Fourrey C."/>
            <person name="Henrissat B."/>
            <person name="Grigoriev I."/>
            <person name="Martin F."/>
            <person name="Perotto S."/>
        </authorList>
    </citation>
    <scope>NUCLEOTIDE SEQUENCE [LARGE SCALE GENOMIC DNA]</scope>
    <source>
        <strain evidence="2 3">F</strain>
    </source>
</reference>
<feature type="compositionally biased region" description="Basic residues" evidence="1">
    <location>
        <begin position="18"/>
        <end position="27"/>
    </location>
</feature>
<dbReference type="Proteomes" id="UP000235786">
    <property type="component" value="Unassembled WGS sequence"/>
</dbReference>
<evidence type="ECO:0000313" key="2">
    <source>
        <dbReference type="EMBL" id="PMD31512.1"/>
    </source>
</evidence>
<evidence type="ECO:0000313" key="3">
    <source>
        <dbReference type="Proteomes" id="UP000235786"/>
    </source>
</evidence>
<name>A0A2J6QZ20_HYAVF</name>
<keyword evidence="3" id="KW-1185">Reference proteome</keyword>
<feature type="region of interest" description="Disordered" evidence="1">
    <location>
        <begin position="196"/>
        <end position="278"/>
    </location>
</feature>
<protein>
    <recommendedName>
        <fullName evidence="4">F-box domain-containing protein</fullName>
    </recommendedName>
</protein>
<dbReference type="AlphaFoldDB" id="A0A2J6QZ20"/>
<feature type="compositionally biased region" description="Basic residues" evidence="1">
    <location>
        <begin position="266"/>
        <end position="278"/>
    </location>
</feature>
<evidence type="ECO:0000256" key="1">
    <source>
        <dbReference type="SAM" id="MobiDB-lite"/>
    </source>
</evidence>
<sequence>MPAKRKAAGKVGKGNAQKAKRGARRRQPAATYLQPYRSLPVELLEKIFQDIEDPVTGTTFSLVDKLFHRIFHANRSQFFPNTTFPLKLPFIFRFDDMAKSQISLRATLHSWFPADFFFDISRGKYVHRDYAQDVLKEIIGATEKSREERKQAIYDRREAKEIRQEERAERNAAKAQGRKDVLEGWRQAMYASMGDSDELLDESDEPTDYYSSDSASESGLDMDLDSDVDQICKKPDWNAMGIPEPSLEDWVRMSKKPYTPELPKKDKAKVRKRRSKAA</sequence>
<organism evidence="2 3">
    <name type="scientific">Hyaloscypha variabilis (strain UAMH 11265 / GT02V1 / F)</name>
    <name type="common">Meliniomyces variabilis</name>
    <dbReference type="NCBI Taxonomy" id="1149755"/>
    <lineage>
        <taxon>Eukaryota</taxon>
        <taxon>Fungi</taxon>
        <taxon>Dikarya</taxon>
        <taxon>Ascomycota</taxon>
        <taxon>Pezizomycotina</taxon>
        <taxon>Leotiomycetes</taxon>
        <taxon>Helotiales</taxon>
        <taxon>Hyaloscyphaceae</taxon>
        <taxon>Hyaloscypha</taxon>
        <taxon>Hyaloscypha variabilis</taxon>
    </lineage>
</organism>
<dbReference type="EMBL" id="KZ613962">
    <property type="protein sequence ID" value="PMD31512.1"/>
    <property type="molecule type" value="Genomic_DNA"/>
</dbReference>
<dbReference type="OrthoDB" id="10625771at2759"/>